<comment type="caution">
    <text evidence="5">The sequence shown here is derived from an EMBL/GenBank/DDBJ whole genome shotgun (WGS) entry which is preliminary data.</text>
</comment>
<dbReference type="EMBL" id="JAAXOU010000015">
    <property type="protein sequence ID" value="NKY13145.1"/>
    <property type="molecule type" value="Genomic_DNA"/>
</dbReference>
<comment type="cofactor">
    <cofactor evidence="2">
        <name>Mn(2+)</name>
        <dbReference type="ChEBI" id="CHEBI:29035"/>
    </cofactor>
    <text evidence="2">The Mn(2+) ion enhances activity.</text>
</comment>
<evidence type="ECO:0000256" key="2">
    <source>
        <dbReference type="PIRSR" id="PIRSR005962-1"/>
    </source>
</evidence>
<dbReference type="SUPFAM" id="SSF53187">
    <property type="entry name" value="Zn-dependent exopeptidases"/>
    <property type="match status" value="1"/>
</dbReference>
<gene>
    <name evidence="5" type="ORF">HGA06_02860</name>
</gene>
<feature type="domain" description="Peptidase M20 dimerisation" evidence="4">
    <location>
        <begin position="197"/>
        <end position="289"/>
    </location>
</feature>
<evidence type="ECO:0000313" key="5">
    <source>
        <dbReference type="EMBL" id="NKY13145.1"/>
    </source>
</evidence>
<evidence type="ECO:0000313" key="6">
    <source>
        <dbReference type="Proteomes" id="UP000570003"/>
    </source>
</evidence>
<feature type="binding site" evidence="2">
    <location>
        <position position="109"/>
    </location>
    <ligand>
        <name>Mn(2+)</name>
        <dbReference type="ChEBI" id="CHEBI:29035"/>
        <label>2</label>
    </ligand>
</feature>
<dbReference type="InterPro" id="IPR002933">
    <property type="entry name" value="Peptidase_M20"/>
</dbReference>
<dbReference type="PIRSF" id="PIRSF005962">
    <property type="entry name" value="Pept_M20D_amidohydro"/>
    <property type="match status" value="1"/>
</dbReference>
<proteinExistence type="predicted"/>
<dbReference type="GO" id="GO:0019877">
    <property type="term" value="P:diaminopimelate biosynthetic process"/>
    <property type="evidence" value="ECO:0007669"/>
    <property type="project" value="UniProtKB-ARBA"/>
</dbReference>
<dbReference type="Pfam" id="PF01546">
    <property type="entry name" value="Peptidase_M20"/>
    <property type="match status" value="1"/>
</dbReference>
<keyword evidence="2" id="KW-0464">Manganese</keyword>
<evidence type="ECO:0000256" key="1">
    <source>
        <dbReference type="ARBA" id="ARBA00022801"/>
    </source>
</evidence>
<accession>A0AA44DB40</accession>
<feature type="binding site" evidence="2">
    <location>
        <position position="374"/>
    </location>
    <ligand>
        <name>Mn(2+)</name>
        <dbReference type="ChEBI" id="CHEBI:29035"/>
        <label>2</label>
    </ligand>
</feature>
<dbReference type="InterPro" id="IPR017439">
    <property type="entry name" value="Amidohydrolase"/>
</dbReference>
<evidence type="ECO:0000259" key="4">
    <source>
        <dbReference type="Pfam" id="PF07687"/>
    </source>
</evidence>
<keyword evidence="6" id="KW-1185">Reference proteome</keyword>
<dbReference type="SUPFAM" id="SSF55031">
    <property type="entry name" value="Bacterial exopeptidase dimerisation domain"/>
    <property type="match status" value="1"/>
</dbReference>
<feature type="binding site" evidence="2">
    <location>
        <position position="143"/>
    </location>
    <ligand>
        <name>Mn(2+)</name>
        <dbReference type="ChEBI" id="CHEBI:29035"/>
        <label>2</label>
    </ligand>
</feature>
<dbReference type="AlphaFoldDB" id="A0AA44DB40"/>
<dbReference type="FunFam" id="3.30.70.360:FF:000001">
    <property type="entry name" value="N-acetyldiaminopimelate deacetylase"/>
    <property type="match status" value="1"/>
</dbReference>
<feature type="binding site" evidence="2">
    <location>
        <position position="171"/>
    </location>
    <ligand>
        <name>Mn(2+)</name>
        <dbReference type="ChEBI" id="CHEBI:29035"/>
        <label>2</label>
    </ligand>
</feature>
<reference evidence="5 6" key="1">
    <citation type="submission" date="2020-04" db="EMBL/GenBank/DDBJ databases">
        <title>MicrobeNet Type strains.</title>
        <authorList>
            <person name="Nicholson A.C."/>
        </authorList>
    </citation>
    <scope>NUCLEOTIDE SEQUENCE [LARGE SCALE GENOMIC DNA]</scope>
    <source>
        <strain evidence="5 6">DSM 40738</strain>
    </source>
</reference>
<dbReference type="Gene3D" id="3.30.70.360">
    <property type="match status" value="1"/>
</dbReference>
<dbReference type="GO" id="GO:0050118">
    <property type="term" value="F:N-acetyldiaminopimelate deacetylase activity"/>
    <property type="evidence" value="ECO:0007669"/>
    <property type="project" value="UniProtKB-ARBA"/>
</dbReference>
<dbReference type="InterPro" id="IPR011650">
    <property type="entry name" value="Peptidase_M20_dimer"/>
</dbReference>
<feature type="compositionally biased region" description="Polar residues" evidence="3">
    <location>
        <begin position="412"/>
        <end position="421"/>
    </location>
</feature>
<dbReference type="Pfam" id="PF07687">
    <property type="entry name" value="M20_dimer"/>
    <property type="match status" value="1"/>
</dbReference>
<feature type="binding site" evidence="2">
    <location>
        <position position="107"/>
    </location>
    <ligand>
        <name>Mn(2+)</name>
        <dbReference type="ChEBI" id="CHEBI:29035"/>
        <label>2</label>
    </ligand>
</feature>
<protein>
    <submittedName>
        <fullName evidence="5">Amidohydrolase</fullName>
    </submittedName>
</protein>
<dbReference type="Proteomes" id="UP000570003">
    <property type="component" value="Unassembled WGS sequence"/>
</dbReference>
<dbReference type="RefSeq" id="WP_168437422.1">
    <property type="nucleotide sequence ID" value="NZ_JAAXOU010000015.1"/>
</dbReference>
<name>A0AA44DB40_STRE0</name>
<keyword evidence="2" id="KW-0479">Metal-binding</keyword>
<dbReference type="PANTHER" id="PTHR11014">
    <property type="entry name" value="PEPTIDASE M20 FAMILY MEMBER"/>
    <property type="match status" value="1"/>
</dbReference>
<dbReference type="PANTHER" id="PTHR11014:SF63">
    <property type="entry name" value="METALLOPEPTIDASE, PUTATIVE (AFU_ORTHOLOGUE AFUA_6G09600)-RELATED"/>
    <property type="match status" value="1"/>
</dbReference>
<evidence type="ECO:0000256" key="3">
    <source>
        <dbReference type="SAM" id="MobiDB-lite"/>
    </source>
</evidence>
<dbReference type="NCBIfam" id="TIGR01891">
    <property type="entry name" value="amidohydrolases"/>
    <property type="match status" value="1"/>
</dbReference>
<organism evidence="5 6">
    <name type="scientific">Streptomyces somaliensis (strain ATCC 33201 / DSM 40738 / JCM 12659 / KCTC 9044 / NCTC 11332 / NRRL B-12077 / IP 733)</name>
    <dbReference type="NCBI Taxonomy" id="1134445"/>
    <lineage>
        <taxon>Bacteria</taxon>
        <taxon>Bacillati</taxon>
        <taxon>Actinomycetota</taxon>
        <taxon>Actinomycetes</taxon>
        <taxon>Kitasatosporales</taxon>
        <taxon>Streptomycetaceae</taxon>
        <taxon>Streptomyces</taxon>
    </lineage>
</organism>
<dbReference type="InterPro" id="IPR036264">
    <property type="entry name" value="Bact_exopeptidase_dim_dom"/>
</dbReference>
<dbReference type="GO" id="GO:0046872">
    <property type="term" value="F:metal ion binding"/>
    <property type="evidence" value="ECO:0007669"/>
    <property type="project" value="UniProtKB-KW"/>
</dbReference>
<keyword evidence="1" id="KW-0378">Hydrolase</keyword>
<dbReference type="Gene3D" id="3.40.630.10">
    <property type="entry name" value="Zn peptidases"/>
    <property type="match status" value="1"/>
</dbReference>
<feature type="region of interest" description="Disordered" evidence="3">
    <location>
        <begin position="401"/>
        <end position="421"/>
    </location>
</feature>
<sequence length="421" mass="44084">MTLLEDAHAMAGDLAVLRHALHAEPEIGLDLPRTQEKVLAALEGLPLEVSTGTGTTSVTAVLRGTARAAGGSDGPVVLLRGDMDALPVQEAVALPYTSRVEGAMHACGHDLHTSMLVGAARLLAQHRDRLHGDVVLMFQPGEEGWDGAGVMLREGVLRAAGRPVDAAFALHVFSAQVPQGHFVSRAGTVMSASDDLYVTVRGAGGHGSMPYLAKDPVTAISAMVTALQTMVTREFDVFDPVVVTVGSLHAGTRNNVIPETAAFEATIRTFSPTARERLAESVHRVLRGTAAAHGVEVEVDYRAGYPLTVADAEETARVARTVGEVFGPERYHTLEHPLCGSEDFSRVLDAVPGGFVGLGAVPADLDPARAPSNHSPHARYDDAVLADGAALYAELALRRAADGPRPSLPGTAATQTGETHG</sequence>
<dbReference type="CDD" id="cd03886">
    <property type="entry name" value="M20_Acy1"/>
    <property type="match status" value="1"/>
</dbReference>